<accession>A0ABD1GYW7</accession>
<organism evidence="2 3">
    <name type="scientific">Salvia divinorum</name>
    <name type="common">Maria pastora</name>
    <name type="synonym">Diviner's sage</name>
    <dbReference type="NCBI Taxonomy" id="28513"/>
    <lineage>
        <taxon>Eukaryota</taxon>
        <taxon>Viridiplantae</taxon>
        <taxon>Streptophyta</taxon>
        <taxon>Embryophyta</taxon>
        <taxon>Tracheophyta</taxon>
        <taxon>Spermatophyta</taxon>
        <taxon>Magnoliopsida</taxon>
        <taxon>eudicotyledons</taxon>
        <taxon>Gunneridae</taxon>
        <taxon>Pentapetalae</taxon>
        <taxon>asterids</taxon>
        <taxon>lamiids</taxon>
        <taxon>Lamiales</taxon>
        <taxon>Lamiaceae</taxon>
        <taxon>Nepetoideae</taxon>
        <taxon>Mentheae</taxon>
        <taxon>Salviinae</taxon>
        <taxon>Salvia</taxon>
        <taxon>Salvia subgen. Calosphace</taxon>
    </lineage>
</organism>
<gene>
    <name evidence="2" type="ORF">AAHA92_17315</name>
</gene>
<dbReference type="PANTHER" id="PTHR37078:SF6">
    <property type="entry name" value="NODULE CYSTEINE-RICH (NCR) SECRETED PEPTIDE"/>
    <property type="match status" value="1"/>
</dbReference>
<dbReference type="PANTHER" id="PTHR37078">
    <property type="entry name" value="NODULE CYSTEINE-RICH (NCR) SECRETED PEPTIDE"/>
    <property type="match status" value="1"/>
</dbReference>
<dbReference type="EMBL" id="JBEAFC010000007">
    <property type="protein sequence ID" value="KAL1549182.1"/>
    <property type="molecule type" value="Genomic_DNA"/>
</dbReference>
<evidence type="ECO:0000313" key="3">
    <source>
        <dbReference type="Proteomes" id="UP001567538"/>
    </source>
</evidence>
<proteinExistence type="predicted"/>
<evidence type="ECO:0000313" key="2">
    <source>
        <dbReference type="EMBL" id="KAL1549182.1"/>
    </source>
</evidence>
<keyword evidence="3" id="KW-1185">Reference proteome</keyword>
<evidence type="ECO:0000256" key="1">
    <source>
        <dbReference type="SAM" id="SignalP"/>
    </source>
</evidence>
<keyword evidence="1" id="KW-0732">Signal</keyword>
<comment type="caution">
    <text evidence="2">The sequence shown here is derived from an EMBL/GenBank/DDBJ whole genome shotgun (WGS) entry which is preliminary data.</text>
</comment>
<feature type="signal peptide" evidence="1">
    <location>
        <begin position="1"/>
        <end position="22"/>
    </location>
</feature>
<dbReference type="Proteomes" id="UP001567538">
    <property type="component" value="Unassembled WGS sequence"/>
</dbReference>
<name>A0ABD1GYW7_SALDI</name>
<dbReference type="AlphaFoldDB" id="A0ABD1GYW7"/>
<feature type="chain" id="PRO_5044743545" evidence="1">
    <location>
        <begin position="23"/>
        <end position="72"/>
    </location>
</feature>
<reference evidence="2 3" key="1">
    <citation type="submission" date="2024-06" db="EMBL/GenBank/DDBJ databases">
        <title>A chromosome level genome sequence of Diviner's sage (Salvia divinorum).</title>
        <authorList>
            <person name="Ford S.A."/>
            <person name="Ro D.-K."/>
            <person name="Ness R.W."/>
            <person name="Phillips M.A."/>
        </authorList>
    </citation>
    <scope>NUCLEOTIDE SEQUENCE [LARGE SCALE GENOMIC DNA]</scope>
    <source>
        <strain evidence="2">SAF-2024a</strain>
        <tissue evidence="2">Leaf</tissue>
    </source>
</reference>
<sequence length="72" mass="7949">MSLYLLFLVSCLAIHETSKGEARTIPFRLQQGDMRTFATLGVVCKCCEGGGESCTSSWKGSCSKLHCLPWKF</sequence>
<protein>
    <submittedName>
        <fullName evidence="2">Uncharacterized protein</fullName>
    </submittedName>
</protein>